<dbReference type="KEGG" id="mmi:MMAR_0279"/>
<feature type="transmembrane region" description="Helical" evidence="1">
    <location>
        <begin position="96"/>
        <end position="119"/>
    </location>
</feature>
<evidence type="ECO:0000256" key="1">
    <source>
        <dbReference type="SAM" id="Phobius"/>
    </source>
</evidence>
<dbReference type="Proteomes" id="UP000001190">
    <property type="component" value="Chromosome"/>
</dbReference>
<sequence>MTIGIRDATEARDIRAAGWAAIMAIIPGIVVNFLTGTPLEPYPSWAWTDERIAGYFAGQQSAIAAQIFLTNAGFVLLLWAVAGVKRAVLTDTRPSLYTDLIIPSAAMATVALLAGNGLYWTAGLRGLSPEFTRLACDLLIPFGYIGSLVSVAITLFCAGIAMRRSAVFPRWLAVATPWTAIPLASAQFFLLADTGPAAPISLISLIPYLLLYLWLATTGIVMLRRSVPITPGTDLRAEVAAIRKQGG</sequence>
<dbReference type="STRING" id="216594.MMAR_0279"/>
<name>B2HKP1_MYCMM</name>
<dbReference type="RefSeq" id="WP_012392271.1">
    <property type="nucleotide sequence ID" value="NC_010612.1"/>
</dbReference>
<dbReference type="EMBL" id="CP000854">
    <property type="protein sequence ID" value="ACC38746.1"/>
    <property type="molecule type" value="Genomic_DNA"/>
</dbReference>
<evidence type="ECO:0000313" key="2">
    <source>
        <dbReference type="EMBL" id="ACC38746.1"/>
    </source>
</evidence>
<feature type="transmembrane region" description="Helical" evidence="1">
    <location>
        <begin position="197"/>
        <end position="215"/>
    </location>
</feature>
<dbReference type="AlphaFoldDB" id="B2HKP1"/>
<feature type="transmembrane region" description="Helical" evidence="1">
    <location>
        <begin position="171"/>
        <end position="191"/>
    </location>
</feature>
<keyword evidence="3" id="KW-1185">Reference proteome</keyword>
<evidence type="ECO:0000313" key="3">
    <source>
        <dbReference type="Proteomes" id="UP000001190"/>
    </source>
</evidence>
<keyword evidence="1" id="KW-1133">Transmembrane helix</keyword>
<reference evidence="2 3" key="1">
    <citation type="journal article" date="2008" name="Genome Res.">
        <title>Insights from the complete genome sequence of Mycobacterium marinum on the evolution of Mycobacterium tuberculosis.</title>
        <authorList>
            <person name="Stinear T.P."/>
            <person name="Seemann T."/>
            <person name="Harrison P.F."/>
            <person name="Jenkin G.A."/>
            <person name="Davies J.K."/>
            <person name="Johnson P.D."/>
            <person name="Abdellah Z."/>
            <person name="Arrowsmith C."/>
            <person name="Chillingworth T."/>
            <person name="Churcher C."/>
            <person name="Clarke K."/>
            <person name="Cronin A."/>
            <person name="Davis P."/>
            <person name="Goodhead I."/>
            <person name="Holroyd N."/>
            <person name="Jagels K."/>
            <person name="Lord A."/>
            <person name="Moule S."/>
            <person name="Mungall K."/>
            <person name="Norbertczak H."/>
            <person name="Quail M.A."/>
            <person name="Rabbinowitsch E."/>
            <person name="Walker D."/>
            <person name="White B."/>
            <person name="Whitehead S."/>
            <person name="Small P.L."/>
            <person name="Brosch R."/>
            <person name="Ramakrishnan L."/>
            <person name="Fischbach M.A."/>
            <person name="Parkhill J."/>
            <person name="Cole S.T."/>
        </authorList>
    </citation>
    <scope>NUCLEOTIDE SEQUENCE [LARGE SCALE GENOMIC DNA]</scope>
    <source>
        <strain evidence="3">ATCC BAA-535 / M</strain>
    </source>
</reference>
<keyword evidence="1" id="KW-0472">Membrane</keyword>
<keyword evidence="1" id="KW-0812">Transmembrane</keyword>
<dbReference type="HOGENOM" id="CLU_1123562_0_0_11"/>
<feature type="transmembrane region" description="Helical" evidence="1">
    <location>
        <begin position="63"/>
        <end position="84"/>
    </location>
</feature>
<protein>
    <submittedName>
        <fullName evidence="2">Conserved hypothetical membrane protein</fullName>
    </submittedName>
</protein>
<proteinExistence type="predicted"/>
<gene>
    <name evidence="2" type="ordered locus">MMAR_0279</name>
</gene>
<feature type="transmembrane region" description="Helical" evidence="1">
    <location>
        <begin position="139"/>
        <end position="159"/>
    </location>
</feature>
<organism evidence="2 3">
    <name type="scientific">Mycobacterium marinum (strain ATCC BAA-535 / M)</name>
    <dbReference type="NCBI Taxonomy" id="216594"/>
    <lineage>
        <taxon>Bacteria</taxon>
        <taxon>Bacillati</taxon>
        <taxon>Actinomycetota</taxon>
        <taxon>Actinomycetes</taxon>
        <taxon>Mycobacteriales</taxon>
        <taxon>Mycobacteriaceae</taxon>
        <taxon>Mycobacterium</taxon>
        <taxon>Mycobacterium ulcerans group</taxon>
    </lineage>
</organism>
<accession>B2HKP1</accession>
<feature type="transmembrane region" description="Helical" evidence="1">
    <location>
        <begin position="16"/>
        <end position="35"/>
    </location>
</feature>